<keyword evidence="2" id="KW-1185">Reference proteome</keyword>
<protein>
    <submittedName>
        <fullName evidence="1">Uncharacterized protein</fullName>
    </submittedName>
</protein>
<sequence>MNETKLIDALIDAVMPDVPPPDPAHTARVKARVLGAPPPRRPVYLIAALATVSVLAVSMIVPRLFAHPDPPRPSDRAVALAAVEAAVERAAQREPTTGRYWRVVLEEARIGLDQHGIVMKELYVHTRWRDSDVIVGPAKGRWPQQTRFMESAPLDPADRKKWESIGAPQFCPYLDRACGPGLVKEGDVLTVPRGPINGYLGLLGPAPAGEPRVTRSRDLPADPEALRAQLVEYWSGRGPQVPLDVDEWLWTVGLELLERAPITPQVQGGLYRMLAGLPGVRISGAGGVLTLSRTSHNDTQEARLIVGPEVVIENYLVTSMDGVETRYRTLRLTIDTAGWTDQGPPSIPPGCTSFNDRDCFN</sequence>
<dbReference type="OrthoDB" id="3472748at2"/>
<name>A0A5M3XAZ1_9ACTN</name>
<comment type="caution">
    <text evidence="1">The sequence shown here is derived from an EMBL/GenBank/DDBJ whole genome shotgun (WGS) entry which is preliminary data.</text>
</comment>
<dbReference type="EMBL" id="BLAF01000009">
    <property type="protein sequence ID" value="GES18857.1"/>
    <property type="molecule type" value="Genomic_DNA"/>
</dbReference>
<reference evidence="1 2" key="1">
    <citation type="submission" date="2019-10" db="EMBL/GenBank/DDBJ databases">
        <title>Whole genome shotgun sequence of Acrocarpospora pleiomorpha NBRC 16267.</title>
        <authorList>
            <person name="Ichikawa N."/>
            <person name="Kimura A."/>
            <person name="Kitahashi Y."/>
            <person name="Komaki H."/>
            <person name="Oguchi A."/>
        </authorList>
    </citation>
    <scope>NUCLEOTIDE SEQUENCE [LARGE SCALE GENOMIC DNA]</scope>
    <source>
        <strain evidence="1 2">NBRC 16267</strain>
    </source>
</reference>
<organism evidence="1 2">
    <name type="scientific">Acrocarpospora pleiomorpha</name>
    <dbReference type="NCBI Taxonomy" id="90975"/>
    <lineage>
        <taxon>Bacteria</taxon>
        <taxon>Bacillati</taxon>
        <taxon>Actinomycetota</taxon>
        <taxon>Actinomycetes</taxon>
        <taxon>Streptosporangiales</taxon>
        <taxon>Streptosporangiaceae</taxon>
        <taxon>Acrocarpospora</taxon>
    </lineage>
</organism>
<proteinExistence type="predicted"/>
<dbReference type="Proteomes" id="UP000377595">
    <property type="component" value="Unassembled WGS sequence"/>
</dbReference>
<dbReference type="RefSeq" id="WP_155343976.1">
    <property type="nucleotide sequence ID" value="NZ_BAAAHM010000004.1"/>
</dbReference>
<gene>
    <name evidence="1" type="ORF">Aple_017520</name>
</gene>
<accession>A0A5M3XAZ1</accession>
<evidence type="ECO:0000313" key="1">
    <source>
        <dbReference type="EMBL" id="GES18857.1"/>
    </source>
</evidence>
<evidence type="ECO:0000313" key="2">
    <source>
        <dbReference type="Proteomes" id="UP000377595"/>
    </source>
</evidence>
<dbReference type="AlphaFoldDB" id="A0A5M3XAZ1"/>